<organism evidence="1 2">
    <name type="scientific">Fusarium oxysporum f. sp. lycopersici (strain 4287 / CBS 123668 / FGSC 9935 / NRRL 34936)</name>
    <name type="common">Fusarium vascular wilt of tomato</name>
    <dbReference type="NCBI Taxonomy" id="426428"/>
    <lineage>
        <taxon>Eukaryota</taxon>
        <taxon>Fungi</taxon>
        <taxon>Dikarya</taxon>
        <taxon>Ascomycota</taxon>
        <taxon>Pezizomycotina</taxon>
        <taxon>Sordariomycetes</taxon>
        <taxon>Hypocreomycetidae</taxon>
        <taxon>Hypocreales</taxon>
        <taxon>Nectriaceae</taxon>
        <taxon>Fusarium</taxon>
        <taxon>Fusarium oxysporum species complex</taxon>
    </lineage>
</organism>
<gene>
    <name evidence="1" type="ORF">FOXG_20550</name>
</gene>
<dbReference type="EMBL" id="DS231710">
    <property type="protein sequence ID" value="KNB11710.1"/>
    <property type="molecule type" value="Genomic_DNA"/>
</dbReference>
<dbReference type="OrthoDB" id="10270030at2759"/>
<dbReference type="RefSeq" id="XP_018249755.1">
    <property type="nucleotide sequence ID" value="XM_018400834.1"/>
</dbReference>
<reference evidence="1" key="2">
    <citation type="journal article" date="2010" name="Nature">
        <title>Comparative genomics reveals mobile pathogenicity chromosomes in Fusarium.</title>
        <authorList>
            <person name="Ma L.J."/>
            <person name="van der Does H.C."/>
            <person name="Borkovich K.A."/>
            <person name="Coleman J.J."/>
            <person name="Daboussi M.J."/>
            <person name="Di Pietro A."/>
            <person name="Dufresne M."/>
            <person name="Freitag M."/>
            <person name="Grabherr M."/>
            <person name="Henrissat B."/>
            <person name="Houterman P.M."/>
            <person name="Kang S."/>
            <person name="Shim W.B."/>
            <person name="Woloshuk C."/>
            <person name="Xie X."/>
            <person name="Xu J.R."/>
            <person name="Antoniw J."/>
            <person name="Baker S.E."/>
            <person name="Bluhm B.H."/>
            <person name="Breakspear A."/>
            <person name="Brown D.W."/>
            <person name="Butchko R.A."/>
            <person name="Chapman S."/>
            <person name="Coulson R."/>
            <person name="Coutinho P.M."/>
            <person name="Danchin E.G."/>
            <person name="Diener A."/>
            <person name="Gale L.R."/>
            <person name="Gardiner D.M."/>
            <person name="Goff S."/>
            <person name="Hammond-Kosack K.E."/>
            <person name="Hilburn K."/>
            <person name="Hua-Van A."/>
            <person name="Jonkers W."/>
            <person name="Kazan K."/>
            <person name="Kodira C.D."/>
            <person name="Koehrsen M."/>
            <person name="Kumar L."/>
            <person name="Lee Y.H."/>
            <person name="Li L."/>
            <person name="Manners J.M."/>
            <person name="Miranda-Saavedra D."/>
            <person name="Mukherjee M."/>
            <person name="Park G."/>
            <person name="Park J."/>
            <person name="Park S.Y."/>
            <person name="Proctor R.H."/>
            <person name="Regev A."/>
            <person name="Ruiz-Roldan M.C."/>
            <person name="Sain D."/>
            <person name="Sakthikumar S."/>
            <person name="Sykes S."/>
            <person name="Schwartz D.C."/>
            <person name="Turgeon B.G."/>
            <person name="Wapinski I."/>
            <person name="Yoder O."/>
            <person name="Young S."/>
            <person name="Zeng Q."/>
            <person name="Zhou S."/>
            <person name="Galagan J."/>
            <person name="Cuomo C.A."/>
            <person name="Kistler H.C."/>
            <person name="Rep M."/>
        </authorList>
    </citation>
    <scope>NUCLEOTIDE SEQUENCE [LARGE SCALE GENOMIC DNA]</scope>
    <source>
        <strain evidence="1">4287</strain>
    </source>
</reference>
<name>A0A0J9VLZ3_FUSO4</name>
<sequence length="58" mass="6462">MLCRMYNFDRVFGDRAVREAVSGQRNWFKQEFQESGVVAEDVGGSLRGFQGDGGAKAM</sequence>
<accession>A0A0J9VLZ3</accession>
<dbReference type="KEGG" id="fox:FOXG_20550"/>
<protein>
    <submittedName>
        <fullName evidence="1">Uncharacterized protein</fullName>
    </submittedName>
</protein>
<dbReference type="GeneID" id="28961256"/>
<dbReference type="Proteomes" id="UP000009097">
    <property type="component" value="Unassembled WGS sequence"/>
</dbReference>
<proteinExistence type="predicted"/>
<dbReference type="AlphaFoldDB" id="A0A0J9VLZ3"/>
<reference evidence="1" key="1">
    <citation type="submission" date="2007-04" db="EMBL/GenBank/DDBJ databases">
        <authorList>
            <consortium name="The Broad Institute Genome Sequencing Platform"/>
            <person name="Birren B."/>
            <person name="Lander E."/>
            <person name="Galagan J."/>
            <person name="Nusbaum C."/>
            <person name="Devon K."/>
            <person name="Ma L.-J."/>
            <person name="Jaffe D."/>
            <person name="Butler J."/>
            <person name="Alvarez P."/>
            <person name="Gnerre S."/>
            <person name="Grabherr M."/>
            <person name="Kleber M."/>
            <person name="Mauceli E."/>
            <person name="Brockman W."/>
            <person name="MacCallum I.A."/>
            <person name="Young S."/>
            <person name="LaButti K."/>
            <person name="DeCaprio D."/>
            <person name="Crawford M."/>
            <person name="Koehrsen M."/>
            <person name="Engels R."/>
            <person name="Montgomery P."/>
            <person name="Pearson M."/>
            <person name="Howarth C."/>
            <person name="Larson L."/>
            <person name="White J."/>
            <person name="O'Leary S."/>
            <person name="Kodira C."/>
            <person name="Zeng Q."/>
            <person name="Yandava C."/>
            <person name="Alvarado L."/>
            <person name="Kistler C."/>
            <person name="Shim W.-B."/>
            <person name="Kang S."/>
            <person name="Woloshuk C."/>
        </authorList>
    </citation>
    <scope>NUCLEOTIDE SEQUENCE</scope>
    <source>
        <strain evidence="1">4287</strain>
    </source>
</reference>
<evidence type="ECO:0000313" key="2">
    <source>
        <dbReference type="Proteomes" id="UP000009097"/>
    </source>
</evidence>
<evidence type="ECO:0000313" key="1">
    <source>
        <dbReference type="EMBL" id="KNB11710.1"/>
    </source>
</evidence>
<dbReference type="VEuPathDB" id="FungiDB:FOXG_20550"/>